<dbReference type="Proteomes" id="UP000004217">
    <property type="component" value="Unassembled WGS sequence"/>
</dbReference>
<protein>
    <submittedName>
        <fullName evidence="1">Uncharacterized protein</fullName>
    </submittedName>
</protein>
<organism evidence="1 2">
    <name type="scientific">Streptomyces zinciresistens K42</name>
    <dbReference type="NCBI Taxonomy" id="700597"/>
    <lineage>
        <taxon>Bacteria</taxon>
        <taxon>Bacillati</taxon>
        <taxon>Actinomycetota</taxon>
        <taxon>Actinomycetes</taxon>
        <taxon>Kitasatosporales</taxon>
        <taxon>Streptomycetaceae</taxon>
        <taxon>Streptomyces</taxon>
    </lineage>
</organism>
<dbReference type="PATRIC" id="fig|700597.3.peg.920"/>
<dbReference type="AlphaFoldDB" id="G2G644"/>
<accession>G2G644</accession>
<keyword evidence="2" id="KW-1185">Reference proteome</keyword>
<gene>
    <name evidence="1" type="ORF">SZN_04751</name>
</gene>
<evidence type="ECO:0000313" key="2">
    <source>
        <dbReference type="Proteomes" id="UP000004217"/>
    </source>
</evidence>
<name>G2G644_9ACTN</name>
<proteinExistence type="predicted"/>
<sequence>MGELGASTVAFHEGGGQRLAVAAERLGEFRAGLPPDYEGERLDL</sequence>
<reference evidence="1 2" key="1">
    <citation type="submission" date="2011-08" db="EMBL/GenBank/DDBJ databases">
        <authorList>
            <person name="Lin Y."/>
            <person name="Hao X."/>
            <person name="Johnstone L."/>
            <person name="Miller S.J."/>
            <person name="Wei G."/>
            <person name="Rensing C."/>
        </authorList>
    </citation>
    <scope>NUCLEOTIDE SEQUENCE [LARGE SCALE GENOMIC DNA]</scope>
    <source>
        <strain evidence="1 2">K42</strain>
    </source>
</reference>
<dbReference type="EMBL" id="AGBF01000007">
    <property type="protein sequence ID" value="EGX61133.1"/>
    <property type="molecule type" value="Genomic_DNA"/>
</dbReference>
<evidence type="ECO:0000313" key="1">
    <source>
        <dbReference type="EMBL" id="EGX61133.1"/>
    </source>
</evidence>
<comment type="caution">
    <text evidence="1">The sequence shown here is derived from an EMBL/GenBank/DDBJ whole genome shotgun (WGS) entry which is preliminary data.</text>
</comment>